<keyword evidence="2 4" id="KW-0560">Oxidoreductase</keyword>
<dbReference type="EMBL" id="AHCF02000002">
    <property type="protein sequence ID" value="ERG62741.1"/>
    <property type="molecule type" value="Genomic_DNA"/>
</dbReference>
<keyword evidence="6" id="KW-1185">Reference proteome</keyword>
<accession>A0ABN0NN24</accession>
<dbReference type="CDD" id="cd03034">
    <property type="entry name" value="ArsC_ArsC"/>
    <property type="match status" value="1"/>
</dbReference>
<dbReference type="PANTHER" id="PTHR30041:SF4">
    <property type="entry name" value="ARSENATE REDUCTASE"/>
    <property type="match status" value="1"/>
</dbReference>
<reference evidence="5" key="2">
    <citation type="submission" date="2013-04" db="EMBL/GenBank/DDBJ databases">
        <title>Genome sequence of Pseudoalteromonas undina.</title>
        <authorList>
            <person name="Xie B.-B."/>
            <person name="Rong J.-C."/>
            <person name="Qin Q.-L."/>
            <person name="Shu Y.-L."/>
            <person name="Zhang Y.-Z."/>
        </authorList>
    </citation>
    <scope>NUCLEOTIDE SEQUENCE</scope>
    <source>
        <strain evidence="5">NCIMB 2128</strain>
    </source>
</reference>
<protein>
    <recommendedName>
        <fullName evidence="4">Arsenate reductase</fullName>
        <ecNumber evidence="4">1.20.4.1</ecNumber>
    </recommendedName>
</protein>
<proteinExistence type="inferred from homology"/>
<dbReference type="Proteomes" id="UP000016534">
    <property type="component" value="Unassembled WGS sequence"/>
</dbReference>
<comment type="caution">
    <text evidence="5">The sequence shown here is derived from an EMBL/GenBank/DDBJ whole genome shotgun (WGS) entry which is preliminary data.</text>
</comment>
<reference evidence="5" key="1">
    <citation type="journal article" date="2012" name="J. Bacteriol.">
        <title>Genome sequences of type strains of seven species of the marine bacterium Pseudoalteromonas.</title>
        <authorList>
            <person name="Xie B.B."/>
            <person name="Shu Y.L."/>
            <person name="Qin Q.L."/>
            <person name="Rong J.C."/>
            <person name="Zhang X.Y."/>
            <person name="Chen X.L."/>
            <person name="Shi M."/>
            <person name="He H.L."/>
            <person name="Zhou B.C."/>
            <person name="Zhang Y.Z."/>
        </authorList>
    </citation>
    <scope>NUCLEOTIDE SEQUENCE [LARGE SCALE GENOMIC DNA]</scope>
    <source>
        <strain evidence="5">NCIMB 2128</strain>
    </source>
</reference>
<organism evidence="5 6">
    <name type="scientific">Pseudoalteromonas undina</name>
    <dbReference type="NCBI Taxonomy" id="43660"/>
    <lineage>
        <taxon>Bacteria</taxon>
        <taxon>Pseudomonadati</taxon>
        <taxon>Pseudomonadota</taxon>
        <taxon>Gammaproteobacteria</taxon>
        <taxon>Alteromonadales</taxon>
        <taxon>Pseudoalteromonadaceae</taxon>
        <taxon>Pseudoalteromonas</taxon>
    </lineage>
</organism>
<evidence type="ECO:0000256" key="4">
    <source>
        <dbReference type="RuleBase" id="RU362029"/>
    </source>
</evidence>
<evidence type="ECO:0000256" key="2">
    <source>
        <dbReference type="ARBA" id="ARBA00023002"/>
    </source>
</evidence>
<evidence type="ECO:0000256" key="1">
    <source>
        <dbReference type="ARBA" id="ARBA00007198"/>
    </source>
</evidence>
<dbReference type="EC" id="1.20.4.1" evidence="4"/>
<dbReference type="InterPro" id="IPR006660">
    <property type="entry name" value="Arsenate_reductase-like"/>
</dbReference>
<dbReference type="SUPFAM" id="SSF52833">
    <property type="entry name" value="Thioredoxin-like"/>
    <property type="match status" value="1"/>
</dbReference>
<dbReference type="PANTHER" id="PTHR30041">
    <property type="entry name" value="ARSENATE REDUCTASE"/>
    <property type="match status" value="1"/>
</dbReference>
<dbReference type="Gene3D" id="3.40.30.10">
    <property type="entry name" value="Glutaredoxin"/>
    <property type="match status" value="1"/>
</dbReference>
<evidence type="ECO:0000313" key="5">
    <source>
        <dbReference type="EMBL" id="ERG62741.1"/>
    </source>
</evidence>
<evidence type="ECO:0000313" key="6">
    <source>
        <dbReference type="Proteomes" id="UP000016534"/>
    </source>
</evidence>
<name>A0ABN0NN24_9GAMM</name>
<dbReference type="NCBIfam" id="TIGR00014">
    <property type="entry name" value="arsC"/>
    <property type="match status" value="1"/>
</dbReference>
<comment type="catalytic activity">
    <reaction evidence="4">
        <text>[glutaredoxin]-dithiol + arsenate + glutathione + H(+) = glutathionyl-S-S-[glutaredoxin] + arsenite + H2O</text>
        <dbReference type="Rhea" id="RHEA:22016"/>
        <dbReference type="Rhea" id="RHEA-COMP:10729"/>
        <dbReference type="Rhea" id="RHEA-COMP:17668"/>
        <dbReference type="ChEBI" id="CHEBI:15377"/>
        <dbReference type="ChEBI" id="CHEBI:15378"/>
        <dbReference type="ChEBI" id="CHEBI:29242"/>
        <dbReference type="ChEBI" id="CHEBI:29950"/>
        <dbReference type="ChEBI" id="CHEBI:48597"/>
        <dbReference type="ChEBI" id="CHEBI:57925"/>
        <dbReference type="ChEBI" id="CHEBI:146199"/>
        <dbReference type="EC" id="1.20.4.1"/>
    </reaction>
</comment>
<comment type="similarity">
    <text evidence="1 3 4">Belongs to the ArsC family.</text>
</comment>
<evidence type="ECO:0000256" key="3">
    <source>
        <dbReference type="PROSITE-ProRule" id="PRU01282"/>
    </source>
</evidence>
<sequence length="131" mass="14740">MSSPKIAAIYTLDVLFMSVTIYHNPRCSKSRETLNLLQSKNIEPSVVEYLKTPLSHEQISTLVSQLGFNSARDLMRTKEEQYKALNLKDENSESVLIDAMVENPKLIERPIVVNNNKAALGRPPENVLSVL</sequence>
<dbReference type="InterPro" id="IPR006659">
    <property type="entry name" value="Arsenate_reductase"/>
</dbReference>
<gene>
    <name evidence="5" type="ORF">PUND_01137</name>
</gene>
<dbReference type="InterPro" id="IPR036249">
    <property type="entry name" value="Thioredoxin-like_sf"/>
</dbReference>
<dbReference type="PROSITE" id="PS51353">
    <property type="entry name" value="ARSC"/>
    <property type="match status" value="1"/>
</dbReference>
<dbReference type="Pfam" id="PF03960">
    <property type="entry name" value="ArsC"/>
    <property type="match status" value="1"/>
</dbReference>